<evidence type="ECO:0000313" key="2">
    <source>
        <dbReference type="Proteomes" id="UP000178107"/>
    </source>
</evidence>
<dbReference type="Proteomes" id="UP000178107">
    <property type="component" value="Unassembled WGS sequence"/>
</dbReference>
<organism evidence="1 2">
    <name type="scientific">Candidatus Zambryskibacteria bacterium RIFCSPHIGHO2_01_FULL_46_25</name>
    <dbReference type="NCBI Taxonomy" id="1802738"/>
    <lineage>
        <taxon>Bacteria</taxon>
        <taxon>Candidatus Zambryskiibacteriota</taxon>
    </lineage>
</organism>
<reference evidence="1 2" key="1">
    <citation type="journal article" date="2016" name="Nat. Commun.">
        <title>Thousands of microbial genomes shed light on interconnected biogeochemical processes in an aquifer system.</title>
        <authorList>
            <person name="Anantharaman K."/>
            <person name="Brown C.T."/>
            <person name="Hug L.A."/>
            <person name="Sharon I."/>
            <person name="Castelle C.J."/>
            <person name="Probst A.J."/>
            <person name="Thomas B.C."/>
            <person name="Singh A."/>
            <person name="Wilkins M.J."/>
            <person name="Karaoz U."/>
            <person name="Brodie E.L."/>
            <person name="Williams K.H."/>
            <person name="Hubbard S.S."/>
            <person name="Banfield J.F."/>
        </authorList>
    </citation>
    <scope>NUCLEOTIDE SEQUENCE [LARGE SCALE GENOMIC DNA]</scope>
</reference>
<proteinExistence type="predicted"/>
<evidence type="ECO:0000313" key="1">
    <source>
        <dbReference type="EMBL" id="OHA90648.1"/>
    </source>
</evidence>
<comment type="caution">
    <text evidence="1">The sequence shown here is derived from an EMBL/GenBank/DDBJ whole genome shotgun (WGS) entry which is preliminary data.</text>
</comment>
<sequence>MIEVVRQGLEQKLPKQLVSELLEAYGEVKSNYYLNKFRPNEVEGGRFCEAAFRILEEQAFGKHTSIGKQLDTEKLIARLQNIPFGQQSESVRLHLPRTLRLIYDIRNKRDAAHLADGIDPNPQDATFVVAACDWVLAELVRLYHSISPQEAQKIVENIIERKSLVVQDFDGFLKTLKPSWGPRERLLATLYQRGKSGATPEELASWLKPSQRANINRTLGYLEHENDLIILKDNLYMITNRGIKYVEGSGILTPE</sequence>
<accession>A0A1G2T0W7</accession>
<dbReference type="AlphaFoldDB" id="A0A1G2T0W7"/>
<gene>
    <name evidence="1" type="ORF">A2838_02945</name>
</gene>
<dbReference type="EMBL" id="MHVH01000003">
    <property type="protein sequence ID" value="OHA90648.1"/>
    <property type="molecule type" value="Genomic_DNA"/>
</dbReference>
<name>A0A1G2T0W7_9BACT</name>
<protein>
    <submittedName>
        <fullName evidence="1">Uncharacterized protein</fullName>
    </submittedName>
</protein>